<organism evidence="1">
    <name type="scientific">Methylobacterium bullatum</name>
    <dbReference type="NCBI Taxonomy" id="570505"/>
    <lineage>
        <taxon>Bacteria</taxon>
        <taxon>Pseudomonadati</taxon>
        <taxon>Pseudomonadota</taxon>
        <taxon>Alphaproteobacteria</taxon>
        <taxon>Hyphomicrobiales</taxon>
        <taxon>Methylobacteriaceae</taxon>
        <taxon>Methylobacterium</taxon>
    </lineage>
</organism>
<geneLocation type="plasmid" evidence="1">
    <name>1</name>
</geneLocation>
<proteinExistence type="predicted"/>
<gene>
    <name evidence="1" type="ORF">MBLL_00827</name>
</gene>
<protein>
    <submittedName>
        <fullName evidence="1">Uncharacterized protein</fullName>
    </submittedName>
</protein>
<keyword evidence="1" id="KW-0614">Plasmid</keyword>
<dbReference type="EMBL" id="LR743510">
    <property type="protein sequence ID" value="CAA2137789.1"/>
    <property type="molecule type" value="Genomic_DNA"/>
</dbReference>
<name>A0A679JJU8_9HYPH</name>
<dbReference type="AlphaFoldDB" id="A0A679JJU8"/>
<evidence type="ECO:0000313" key="1">
    <source>
        <dbReference type="EMBL" id="CAA2137789.1"/>
    </source>
</evidence>
<sequence length="59" mass="6325">MLGTATNDNLPEGRQGAVHLIKAACLGVAKTWRAQGNLLWPYSKARIVTADLIPLEPSP</sequence>
<reference evidence="1" key="1">
    <citation type="submission" date="2019-12" db="EMBL/GenBank/DDBJ databases">
        <authorList>
            <person name="Cremers G."/>
        </authorList>
    </citation>
    <scope>NUCLEOTIDE SEQUENCE</scope>
    <source>
        <strain evidence="1">Mbul2</strain>
        <plasmid evidence="1">1</plasmid>
    </source>
</reference>
<accession>A0A679JJU8</accession>